<accession>A0A5J9WRK6</accession>
<feature type="compositionally biased region" description="Low complexity" evidence="1">
    <location>
        <begin position="40"/>
        <end position="56"/>
    </location>
</feature>
<sequence>GRAWQPAALPPLQPDPTPTEQQNRAPASVLSPNLAHFAAPRSLRPQPSSRSSPWTPELEARRSAASLQLDPLKLRCDVLFEVPEHLFVAAVSFAGNRFVFLVNLSSPDVDFSAKFLVDGNDIVLSAGVMPWDVQVPEGWTAHWESDQPPQ</sequence>
<protein>
    <submittedName>
        <fullName evidence="2">Uncharacterized protein</fullName>
    </submittedName>
</protein>
<reference evidence="2 3" key="1">
    <citation type="journal article" date="2019" name="Sci. Rep.">
        <title>A high-quality genome of Eragrostis curvula grass provides insights into Poaceae evolution and supports new strategies to enhance forage quality.</title>
        <authorList>
            <person name="Carballo J."/>
            <person name="Santos B.A.C.M."/>
            <person name="Zappacosta D."/>
            <person name="Garbus I."/>
            <person name="Selva J.P."/>
            <person name="Gallo C.A."/>
            <person name="Diaz A."/>
            <person name="Albertini E."/>
            <person name="Caccamo M."/>
            <person name="Echenique V."/>
        </authorList>
    </citation>
    <scope>NUCLEOTIDE SEQUENCE [LARGE SCALE GENOMIC DNA]</scope>
    <source>
        <strain evidence="3">cv. Victoria</strain>
        <tissue evidence="2">Leaf</tissue>
    </source>
</reference>
<organism evidence="2 3">
    <name type="scientific">Eragrostis curvula</name>
    <name type="common">weeping love grass</name>
    <dbReference type="NCBI Taxonomy" id="38414"/>
    <lineage>
        <taxon>Eukaryota</taxon>
        <taxon>Viridiplantae</taxon>
        <taxon>Streptophyta</taxon>
        <taxon>Embryophyta</taxon>
        <taxon>Tracheophyta</taxon>
        <taxon>Spermatophyta</taxon>
        <taxon>Magnoliopsida</taxon>
        <taxon>Liliopsida</taxon>
        <taxon>Poales</taxon>
        <taxon>Poaceae</taxon>
        <taxon>PACMAD clade</taxon>
        <taxon>Chloridoideae</taxon>
        <taxon>Eragrostideae</taxon>
        <taxon>Eragrostidinae</taxon>
        <taxon>Eragrostis</taxon>
    </lineage>
</organism>
<feature type="non-terminal residue" evidence="2">
    <location>
        <position position="1"/>
    </location>
</feature>
<keyword evidence="3" id="KW-1185">Reference proteome</keyword>
<name>A0A5J9WRK6_9POAL</name>
<dbReference type="Gramene" id="TVU49934">
    <property type="protein sequence ID" value="TVU49934"/>
    <property type="gene ID" value="EJB05_01279"/>
</dbReference>
<evidence type="ECO:0000313" key="3">
    <source>
        <dbReference type="Proteomes" id="UP000324897"/>
    </source>
</evidence>
<dbReference type="EMBL" id="RWGY01000002">
    <property type="protein sequence ID" value="TVU49934.1"/>
    <property type="molecule type" value="Genomic_DNA"/>
</dbReference>
<feature type="region of interest" description="Disordered" evidence="1">
    <location>
        <begin position="38"/>
        <end position="57"/>
    </location>
</feature>
<dbReference type="AlphaFoldDB" id="A0A5J9WRK6"/>
<evidence type="ECO:0000256" key="1">
    <source>
        <dbReference type="SAM" id="MobiDB-lite"/>
    </source>
</evidence>
<feature type="region of interest" description="Disordered" evidence="1">
    <location>
        <begin position="1"/>
        <end position="29"/>
    </location>
</feature>
<proteinExistence type="predicted"/>
<dbReference type="Proteomes" id="UP000324897">
    <property type="component" value="Chromosome 6"/>
</dbReference>
<feature type="compositionally biased region" description="Pro residues" evidence="1">
    <location>
        <begin position="8"/>
        <end position="17"/>
    </location>
</feature>
<comment type="caution">
    <text evidence="2">The sequence shown here is derived from an EMBL/GenBank/DDBJ whole genome shotgun (WGS) entry which is preliminary data.</text>
</comment>
<evidence type="ECO:0000313" key="2">
    <source>
        <dbReference type="EMBL" id="TVU49934.1"/>
    </source>
</evidence>
<gene>
    <name evidence="2" type="ORF">EJB05_01279</name>
</gene>